<dbReference type="CDD" id="cd00093">
    <property type="entry name" value="HTH_XRE"/>
    <property type="match status" value="1"/>
</dbReference>
<dbReference type="Proteomes" id="UP000297951">
    <property type="component" value="Unassembled WGS sequence"/>
</dbReference>
<organism evidence="2 3">
    <name type="scientific">Rothia nasimurium</name>
    <dbReference type="NCBI Taxonomy" id="85336"/>
    <lineage>
        <taxon>Bacteria</taxon>
        <taxon>Bacillati</taxon>
        <taxon>Actinomycetota</taxon>
        <taxon>Actinomycetes</taxon>
        <taxon>Micrococcales</taxon>
        <taxon>Micrococcaceae</taxon>
        <taxon>Rothia</taxon>
    </lineage>
</organism>
<dbReference type="Gene3D" id="1.10.260.40">
    <property type="entry name" value="lambda repressor-like DNA-binding domains"/>
    <property type="match status" value="1"/>
</dbReference>
<dbReference type="GO" id="GO:0003677">
    <property type="term" value="F:DNA binding"/>
    <property type="evidence" value="ECO:0007669"/>
    <property type="project" value="InterPro"/>
</dbReference>
<evidence type="ECO:0000313" key="3">
    <source>
        <dbReference type="Proteomes" id="UP000297951"/>
    </source>
</evidence>
<dbReference type="EMBL" id="SPQC01000004">
    <property type="protein sequence ID" value="TFU23834.1"/>
    <property type="molecule type" value="Genomic_DNA"/>
</dbReference>
<feature type="domain" description="HTH cro/C1-type" evidence="1">
    <location>
        <begin position="23"/>
        <end position="77"/>
    </location>
</feature>
<accession>A0A4Y9F6Q6</accession>
<proteinExistence type="predicted"/>
<protein>
    <submittedName>
        <fullName evidence="2">Helix-turn-helix domain-containing protein</fullName>
    </submittedName>
</protein>
<dbReference type="InterPro" id="IPR010982">
    <property type="entry name" value="Lambda_DNA-bd_dom_sf"/>
</dbReference>
<evidence type="ECO:0000313" key="2">
    <source>
        <dbReference type="EMBL" id="TFU23834.1"/>
    </source>
</evidence>
<comment type="caution">
    <text evidence="2">The sequence shown here is derived from an EMBL/GenBank/DDBJ whole genome shotgun (WGS) entry which is preliminary data.</text>
</comment>
<gene>
    <name evidence="2" type="ORF">E4U03_01630</name>
</gene>
<sequence>MKKRIFICSFNLMTYTKTVATNVRAEASRRGVTSHDIAQILGISSAAVSRRMNEKIEFKISELEKIALLLDVPIEVLVAPAPAFAKAVAS</sequence>
<dbReference type="InterPro" id="IPR013975">
    <property type="entry name" value="Tscrpt_reg_BetR_N"/>
</dbReference>
<dbReference type="SUPFAM" id="SSF47413">
    <property type="entry name" value="lambda repressor-like DNA-binding domains"/>
    <property type="match status" value="1"/>
</dbReference>
<name>A0A4Y9F6Q6_9MICC</name>
<dbReference type="SMART" id="SM00530">
    <property type="entry name" value="HTH_XRE"/>
    <property type="match status" value="1"/>
</dbReference>
<dbReference type="InterPro" id="IPR001387">
    <property type="entry name" value="Cro/C1-type_HTH"/>
</dbReference>
<dbReference type="Pfam" id="PF08667">
    <property type="entry name" value="BetR"/>
    <property type="match status" value="1"/>
</dbReference>
<evidence type="ECO:0000259" key="1">
    <source>
        <dbReference type="PROSITE" id="PS50943"/>
    </source>
</evidence>
<dbReference type="PROSITE" id="PS50943">
    <property type="entry name" value="HTH_CROC1"/>
    <property type="match status" value="1"/>
</dbReference>
<dbReference type="AlphaFoldDB" id="A0A4Y9F6Q6"/>
<reference evidence="2 3" key="1">
    <citation type="submission" date="2019-03" db="EMBL/GenBank/DDBJ databases">
        <title>Diversity of the mouse oral microbiome.</title>
        <authorList>
            <person name="Joseph S."/>
            <person name="Aduse-Opoku J."/>
            <person name="Curtis M."/>
            <person name="Wade W."/>
            <person name="Hashim A."/>
        </authorList>
    </citation>
    <scope>NUCLEOTIDE SEQUENCE [LARGE SCALE GENOMIC DNA]</scope>
    <source>
        <strain evidence="3">irhom_31</strain>
    </source>
</reference>